<dbReference type="Proteomes" id="UP000521943">
    <property type="component" value="Unassembled WGS sequence"/>
</dbReference>
<dbReference type="EMBL" id="JACGCI010000138">
    <property type="protein sequence ID" value="KAF6743691.1"/>
    <property type="molecule type" value="Genomic_DNA"/>
</dbReference>
<feature type="region of interest" description="Disordered" evidence="1">
    <location>
        <begin position="27"/>
        <end position="90"/>
    </location>
</feature>
<reference evidence="2 3" key="1">
    <citation type="submission" date="2020-07" db="EMBL/GenBank/DDBJ databases">
        <title>Comparative genomics of pyrophilous fungi reveals a link between fire events and developmental genes.</title>
        <authorList>
            <consortium name="DOE Joint Genome Institute"/>
            <person name="Steindorff A.S."/>
            <person name="Carver A."/>
            <person name="Calhoun S."/>
            <person name="Stillman K."/>
            <person name="Liu H."/>
            <person name="Lipzen A."/>
            <person name="Pangilinan J."/>
            <person name="Labutti K."/>
            <person name="Bruns T.D."/>
            <person name="Grigoriev I.V."/>
        </authorList>
    </citation>
    <scope>NUCLEOTIDE SEQUENCE [LARGE SCALE GENOMIC DNA]</scope>
    <source>
        <strain evidence="2 3">CBS 144469</strain>
    </source>
</reference>
<keyword evidence="3" id="KW-1185">Reference proteome</keyword>
<dbReference type="AlphaFoldDB" id="A0A8H6LWE5"/>
<comment type="caution">
    <text evidence="2">The sequence shown here is derived from an EMBL/GenBank/DDBJ whole genome shotgun (WGS) entry which is preliminary data.</text>
</comment>
<gene>
    <name evidence="2" type="ORF">DFP72DRAFT_858508</name>
</gene>
<evidence type="ECO:0000313" key="3">
    <source>
        <dbReference type="Proteomes" id="UP000521943"/>
    </source>
</evidence>
<organism evidence="2 3">
    <name type="scientific">Ephemerocybe angulata</name>
    <dbReference type="NCBI Taxonomy" id="980116"/>
    <lineage>
        <taxon>Eukaryota</taxon>
        <taxon>Fungi</taxon>
        <taxon>Dikarya</taxon>
        <taxon>Basidiomycota</taxon>
        <taxon>Agaricomycotina</taxon>
        <taxon>Agaricomycetes</taxon>
        <taxon>Agaricomycetidae</taxon>
        <taxon>Agaricales</taxon>
        <taxon>Agaricineae</taxon>
        <taxon>Psathyrellaceae</taxon>
        <taxon>Ephemerocybe</taxon>
    </lineage>
</organism>
<name>A0A8H6LWE5_9AGAR</name>
<sequence>MSINIIESEGKEISEVVDHKKVQFPGENIVNDAQNTQERRGRLTGANLPSSRLRRSHQHKQREAPVPARQKLHTRSPRTTLASATPRTKKPRLRLRDSPFVFQPQVLRHSLVCAVLVLRRRGNGLFRASGGSMKFVLFNGVLRFWRQRESCMTSLAGGQVVLEDRGLGYCRPWDKCVRSVDKCPRARRRFGGSRSSSSWAVIFVVDHIARLQGEKMPRWWDWEKRESWKGTGCIRRRRRDGFEAAMCLLVMVEVRAKRPAARASQPPFPLLLAP</sequence>
<evidence type="ECO:0000256" key="1">
    <source>
        <dbReference type="SAM" id="MobiDB-lite"/>
    </source>
</evidence>
<feature type="compositionally biased region" description="Polar residues" evidence="1">
    <location>
        <begin position="77"/>
        <end position="86"/>
    </location>
</feature>
<protein>
    <submittedName>
        <fullName evidence="2">Uncharacterized protein</fullName>
    </submittedName>
</protein>
<accession>A0A8H6LWE5</accession>
<evidence type="ECO:0000313" key="2">
    <source>
        <dbReference type="EMBL" id="KAF6743691.1"/>
    </source>
</evidence>
<proteinExistence type="predicted"/>